<comment type="caution">
    <text evidence="1">The sequence shown here is derived from an EMBL/GenBank/DDBJ whole genome shotgun (WGS) entry which is preliminary data.</text>
</comment>
<keyword evidence="2" id="KW-1185">Reference proteome</keyword>
<proteinExistence type="predicted"/>
<protein>
    <submittedName>
        <fullName evidence="1">Uncharacterized protein</fullName>
    </submittedName>
</protein>
<dbReference type="Proteomes" id="UP000632222">
    <property type="component" value="Unassembled WGS sequence"/>
</dbReference>
<dbReference type="EMBL" id="BMOD01000004">
    <property type="protein sequence ID" value="GGJ29525.1"/>
    <property type="molecule type" value="Genomic_DNA"/>
</dbReference>
<gene>
    <name evidence="1" type="ORF">GCM10008938_14530</name>
</gene>
<sequence length="54" mass="6424">MSKFFAQAVLWLKKTTFIRIDFSLRLDNLRPRPEMPGISEVHNIHASMLLRKLR</sequence>
<evidence type="ECO:0000313" key="1">
    <source>
        <dbReference type="EMBL" id="GGJ29525.1"/>
    </source>
</evidence>
<accession>A0ABQ2CX57</accession>
<reference evidence="2" key="1">
    <citation type="journal article" date="2019" name="Int. J. Syst. Evol. Microbiol.">
        <title>The Global Catalogue of Microorganisms (GCM) 10K type strain sequencing project: providing services to taxonomists for standard genome sequencing and annotation.</title>
        <authorList>
            <consortium name="The Broad Institute Genomics Platform"/>
            <consortium name="The Broad Institute Genome Sequencing Center for Infectious Disease"/>
            <person name="Wu L."/>
            <person name="Ma J."/>
        </authorList>
    </citation>
    <scope>NUCLEOTIDE SEQUENCE [LARGE SCALE GENOMIC DNA]</scope>
    <source>
        <strain evidence="2">JCM 14370</strain>
    </source>
</reference>
<name>A0ABQ2CX57_9DEIO</name>
<organism evidence="1 2">
    <name type="scientific">Deinococcus roseus</name>
    <dbReference type="NCBI Taxonomy" id="392414"/>
    <lineage>
        <taxon>Bacteria</taxon>
        <taxon>Thermotogati</taxon>
        <taxon>Deinococcota</taxon>
        <taxon>Deinococci</taxon>
        <taxon>Deinococcales</taxon>
        <taxon>Deinococcaceae</taxon>
        <taxon>Deinococcus</taxon>
    </lineage>
</organism>
<evidence type="ECO:0000313" key="2">
    <source>
        <dbReference type="Proteomes" id="UP000632222"/>
    </source>
</evidence>